<gene>
    <name evidence="5" type="ORF">DFH94DRAFT_831939</name>
</gene>
<dbReference type="Pfam" id="PF24883">
    <property type="entry name" value="NPHP3_N"/>
    <property type="match status" value="1"/>
</dbReference>
<dbReference type="OrthoDB" id="7464126at2759"/>
<feature type="domain" description="GPI inositol-deacylase winged helix" evidence="3">
    <location>
        <begin position="429"/>
        <end position="516"/>
    </location>
</feature>
<feature type="repeat" description="ANK" evidence="2">
    <location>
        <begin position="716"/>
        <end position="752"/>
    </location>
</feature>
<dbReference type="InterPro" id="IPR036770">
    <property type="entry name" value="Ankyrin_rpt-contain_sf"/>
</dbReference>
<keyword evidence="1" id="KW-0677">Repeat</keyword>
<feature type="repeat" description="ANK" evidence="2">
    <location>
        <begin position="683"/>
        <end position="715"/>
    </location>
</feature>
<proteinExistence type="predicted"/>
<evidence type="ECO:0000256" key="1">
    <source>
        <dbReference type="ARBA" id="ARBA00022737"/>
    </source>
</evidence>
<dbReference type="InterPro" id="IPR056884">
    <property type="entry name" value="NPHP3-like_N"/>
</dbReference>
<dbReference type="PANTHER" id="PTHR10039:SF16">
    <property type="entry name" value="GPI INOSITOL-DEACYLASE"/>
    <property type="match status" value="1"/>
</dbReference>
<comment type="caution">
    <text evidence="5">The sequence shown here is derived from an EMBL/GenBank/DDBJ whole genome shotgun (WGS) entry which is preliminary data.</text>
</comment>
<dbReference type="AlphaFoldDB" id="A0A9P5MUZ4"/>
<evidence type="ECO:0000259" key="3">
    <source>
        <dbReference type="Pfam" id="PF22939"/>
    </source>
</evidence>
<dbReference type="Gene3D" id="1.25.40.20">
    <property type="entry name" value="Ankyrin repeat-containing domain"/>
    <property type="match status" value="1"/>
</dbReference>
<reference evidence="5" key="1">
    <citation type="submission" date="2019-10" db="EMBL/GenBank/DDBJ databases">
        <authorList>
            <consortium name="DOE Joint Genome Institute"/>
            <person name="Kuo A."/>
            <person name="Miyauchi S."/>
            <person name="Kiss E."/>
            <person name="Drula E."/>
            <person name="Kohler A."/>
            <person name="Sanchez-Garcia M."/>
            <person name="Andreopoulos B."/>
            <person name="Barry K.W."/>
            <person name="Bonito G."/>
            <person name="Buee M."/>
            <person name="Carver A."/>
            <person name="Chen C."/>
            <person name="Cichocki N."/>
            <person name="Clum A."/>
            <person name="Culley D."/>
            <person name="Crous P.W."/>
            <person name="Fauchery L."/>
            <person name="Girlanda M."/>
            <person name="Hayes R."/>
            <person name="Keri Z."/>
            <person name="LaButti K."/>
            <person name="Lipzen A."/>
            <person name="Lombard V."/>
            <person name="Magnuson J."/>
            <person name="Maillard F."/>
            <person name="Morin E."/>
            <person name="Murat C."/>
            <person name="Nolan M."/>
            <person name="Ohm R."/>
            <person name="Pangilinan J."/>
            <person name="Pereira M."/>
            <person name="Perotto S."/>
            <person name="Peter M."/>
            <person name="Riley R."/>
            <person name="Sitrit Y."/>
            <person name="Stielow B."/>
            <person name="Szollosi G."/>
            <person name="Zifcakova L."/>
            <person name="Stursova M."/>
            <person name="Spatafora J.W."/>
            <person name="Tedersoo L."/>
            <person name="Vaario L.-M."/>
            <person name="Yamada A."/>
            <person name="Yan M."/>
            <person name="Wang P."/>
            <person name="Xu J."/>
            <person name="Bruns T."/>
            <person name="Baldrian P."/>
            <person name="Vilgalys R."/>
            <person name="Henrissat B."/>
            <person name="Grigoriev I.V."/>
            <person name="Hibbett D."/>
            <person name="Nagy L.G."/>
            <person name="Martin F.M."/>
        </authorList>
    </citation>
    <scope>NUCLEOTIDE SEQUENCE</scope>
    <source>
        <strain evidence="5">Prilba</strain>
    </source>
</reference>
<dbReference type="Pfam" id="PF12796">
    <property type="entry name" value="Ank_2"/>
    <property type="match status" value="1"/>
</dbReference>
<sequence>MEDALKRLDKLTQEEARMAAAQNLKATHIVDERVRGVANTMVAIDNRVAGVDNRVAGIDDQVAKATDAINERVRGVGEQVLAVVASVDDKVAGVVNDGKEAKQVIKQTANDMDKMKQTQLWGNIHKWLSPPDPSTNHNIACSTHHKKTAGWFFQGSIFREWKSTGSLLWIHRKHTPCPTSHSILSEDILNCSWLWQEYSLVCGGSTIIQDIEALCDAGEASMAYFYFNFRNANKKGLHDLVTSLLTQLFAGSSLCCDIISKLYSVHDDGKKEPSDIVLTKCLKNMLTVSDQLPIYIVMDTLDESPNMSGIPSAHKRPEFDIQNDIVPLTSLRVSLHNQSGQKEDIADYVRSIVYSNSEPIIRRWKDDDKDLVIKVLSERADGMFRWVFCQLEILRHCLPSSVWCFLEELPESLDETYKHVLREIKKPNQDHARRLLQCLVVAIWPLHVGELAEVVAVDFDNAEGIPKLKPSWRWEDQEQALLMSCSSLITIVGKGCSQVVQFSHFSVKEFLTSACLSTSSQDISCYHIILGPAHAILAEVCLSIFLDNLINHSTIKEHSPLAEYATEHWVHHAQFEDVVSHIKGIQYLFDLDKPYFAAWCQLHDIDTRPSHGSVFFQFRPNSKSATTPLYYVALCGFLKLVEHVNAIGGWYMTPAVATLAGRHFELAQVLHCNGSSLEPQGDRGFSPLHSAAYEGDLEMVQVLLDYGVDINAQSNLGSTPLLMASWDYFNDPDLRVVWLLLDHGADPNIRPREGEAPLHRASQDGKIEMARLLV</sequence>
<name>A0A9P5MUZ4_9AGAM</name>
<dbReference type="InterPro" id="IPR054471">
    <property type="entry name" value="GPIID_WHD"/>
</dbReference>
<dbReference type="PROSITE" id="PS50297">
    <property type="entry name" value="ANK_REP_REGION"/>
    <property type="match status" value="2"/>
</dbReference>
<reference evidence="5" key="2">
    <citation type="journal article" date="2020" name="Nat. Commun.">
        <title>Large-scale genome sequencing of mycorrhizal fungi provides insights into the early evolution of symbiotic traits.</title>
        <authorList>
            <person name="Miyauchi S."/>
            <person name="Kiss E."/>
            <person name="Kuo A."/>
            <person name="Drula E."/>
            <person name="Kohler A."/>
            <person name="Sanchez-Garcia M."/>
            <person name="Morin E."/>
            <person name="Andreopoulos B."/>
            <person name="Barry K.W."/>
            <person name="Bonito G."/>
            <person name="Buee M."/>
            <person name="Carver A."/>
            <person name="Chen C."/>
            <person name="Cichocki N."/>
            <person name="Clum A."/>
            <person name="Culley D."/>
            <person name="Crous P.W."/>
            <person name="Fauchery L."/>
            <person name="Girlanda M."/>
            <person name="Hayes R.D."/>
            <person name="Keri Z."/>
            <person name="LaButti K."/>
            <person name="Lipzen A."/>
            <person name="Lombard V."/>
            <person name="Magnuson J."/>
            <person name="Maillard F."/>
            <person name="Murat C."/>
            <person name="Nolan M."/>
            <person name="Ohm R.A."/>
            <person name="Pangilinan J."/>
            <person name="Pereira M.F."/>
            <person name="Perotto S."/>
            <person name="Peter M."/>
            <person name="Pfister S."/>
            <person name="Riley R."/>
            <person name="Sitrit Y."/>
            <person name="Stielow J.B."/>
            <person name="Szollosi G."/>
            <person name="Zifcakova L."/>
            <person name="Stursova M."/>
            <person name="Spatafora J.W."/>
            <person name="Tedersoo L."/>
            <person name="Vaario L.M."/>
            <person name="Yamada A."/>
            <person name="Yan M."/>
            <person name="Wang P."/>
            <person name="Xu J."/>
            <person name="Bruns T."/>
            <person name="Baldrian P."/>
            <person name="Vilgalys R."/>
            <person name="Dunand C."/>
            <person name="Henrissat B."/>
            <person name="Grigoriev I.V."/>
            <person name="Hibbett D."/>
            <person name="Nagy L.G."/>
            <person name="Martin F.M."/>
        </authorList>
    </citation>
    <scope>NUCLEOTIDE SEQUENCE</scope>
    <source>
        <strain evidence="5">Prilba</strain>
    </source>
</reference>
<dbReference type="EMBL" id="WHVB01000009">
    <property type="protein sequence ID" value="KAF8479513.1"/>
    <property type="molecule type" value="Genomic_DNA"/>
</dbReference>
<feature type="domain" description="Nephrocystin 3-like N-terminal" evidence="4">
    <location>
        <begin position="192"/>
        <end position="306"/>
    </location>
</feature>
<keyword evidence="6" id="KW-1185">Reference proteome</keyword>
<feature type="repeat" description="ANK" evidence="2">
    <location>
        <begin position="753"/>
        <end position="774"/>
    </location>
</feature>
<dbReference type="Proteomes" id="UP000759537">
    <property type="component" value="Unassembled WGS sequence"/>
</dbReference>
<dbReference type="PROSITE" id="PS50088">
    <property type="entry name" value="ANK_REPEAT"/>
    <property type="match status" value="3"/>
</dbReference>
<evidence type="ECO:0000259" key="4">
    <source>
        <dbReference type="Pfam" id="PF24883"/>
    </source>
</evidence>
<keyword evidence="2" id="KW-0040">ANK repeat</keyword>
<evidence type="ECO:0000256" key="2">
    <source>
        <dbReference type="PROSITE-ProRule" id="PRU00023"/>
    </source>
</evidence>
<dbReference type="SUPFAM" id="SSF48403">
    <property type="entry name" value="Ankyrin repeat"/>
    <property type="match status" value="1"/>
</dbReference>
<dbReference type="PRINTS" id="PR01415">
    <property type="entry name" value="ANKYRIN"/>
</dbReference>
<dbReference type="Pfam" id="PF22939">
    <property type="entry name" value="WHD_GPIID"/>
    <property type="match status" value="1"/>
</dbReference>
<protein>
    <submittedName>
        <fullName evidence="5">Uncharacterized protein</fullName>
    </submittedName>
</protein>
<evidence type="ECO:0000313" key="6">
    <source>
        <dbReference type="Proteomes" id="UP000759537"/>
    </source>
</evidence>
<dbReference type="PANTHER" id="PTHR10039">
    <property type="entry name" value="AMELOGENIN"/>
    <property type="match status" value="1"/>
</dbReference>
<evidence type="ECO:0000313" key="5">
    <source>
        <dbReference type="EMBL" id="KAF8479513.1"/>
    </source>
</evidence>
<dbReference type="InterPro" id="IPR002110">
    <property type="entry name" value="Ankyrin_rpt"/>
</dbReference>
<organism evidence="5 6">
    <name type="scientific">Russula ochroleuca</name>
    <dbReference type="NCBI Taxonomy" id="152965"/>
    <lineage>
        <taxon>Eukaryota</taxon>
        <taxon>Fungi</taxon>
        <taxon>Dikarya</taxon>
        <taxon>Basidiomycota</taxon>
        <taxon>Agaricomycotina</taxon>
        <taxon>Agaricomycetes</taxon>
        <taxon>Russulales</taxon>
        <taxon>Russulaceae</taxon>
        <taxon>Russula</taxon>
    </lineage>
</organism>
<accession>A0A9P5MUZ4</accession>
<dbReference type="SMART" id="SM00248">
    <property type="entry name" value="ANK"/>
    <property type="match status" value="2"/>
</dbReference>